<feature type="region of interest" description="Disordered" evidence="1">
    <location>
        <begin position="104"/>
        <end position="140"/>
    </location>
</feature>
<dbReference type="EMBL" id="CABPSE010000012">
    <property type="protein sequence ID" value="VVE26999.1"/>
    <property type="molecule type" value="Genomic_DNA"/>
</dbReference>
<evidence type="ECO:0000313" key="3">
    <source>
        <dbReference type="EMBL" id="VVE26999.1"/>
    </source>
</evidence>
<dbReference type="InterPro" id="IPR036361">
    <property type="entry name" value="SAP_dom_sf"/>
</dbReference>
<reference evidence="3 4" key="1">
    <citation type="submission" date="2019-08" db="EMBL/GenBank/DDBJ databases">
        <authorList>
            <person name="Peeters C."/>
        </authorList>
    </citation>
    <scope>NUCLEOTIDE SEQUENCE [LARGE SCALE GENOMIC DNA]</scope>
    <source>
        <strain evidence="3 4">LMG 31111</strain>
    </source>
</reference>
<dbReference type="Pfam" id="PF12949">
    <property type="entry name" value="HeH"/>
    <property type="match status" value="1"/>
</dbReference>
<dbReference type="SUPFAM" id="SSF68912">
    <property type="entry name" value="Rho N-terminal domain-like"/>
    <property type="match status" value="1"/>
</dbReference>
<dbReference type="InterPro" id="IPR036269">
    <property type="entry name" value="Rho_N_sf"/>
</dbReference>
<sequence>MTKIVKLGAPSLTGKDANQLVAEAFADAKYPLTVTVKNHMPRDVVFPEVPGLFLKHVANEKESVKTVKVASHDLFQRVASSIEQIAELNRYKLAVTISDGAIPTETGGDASGEGAGGAGSGEGTGTGGEGGENVVKKPSEGLSYDQLKDALKAKGIEFQANAKKADLAALLDAAPAADEGDKTADPAAPTGDASGEGAGSAGQENGAADGQQATGA</sequence>
<feature type="region of interest" description="Disordered" evidence="1">
    <location>
        <begin position="176"/>
        <end position="216"/>
    </location>
</feature>
<evidence type="ECO:0000313" key="4">
    <source>
        <dbReference type="Proteomes" id="UP000383971"/>
    </source>
</evidence>
<dbReference type="Proteomes" id="UP000383971">
    <property type="component" value="Unassembled WGS sequence"/>
</dbReference>
<protein>
    <recommendedName>
        <fullName evidence="2">HeH/LEM domain-containing protein</fullName>
    </recommendedName>
</protein>
<evidence type="ECO:0000259" key="2">
    <source>
        <dbReference type="Pfam" id="PF12949"/>
    </source>
</evidence>
<dbReference type="InterPro" id="IPR025856">
    <property type="entry name" value="HeH/LEM_domain"/>
</dbReference>
<name>A0A5E4WT79_9BURK</name>
<feature type="domain" description="HeH/LEM" evidence="2">
    <location>
        <begin position="146"/>
        <end position="172"/>
    </location>
</feature>
<keyword evidence="4" id="KW-1185">Reference proteome</keyword>
<feature type="compositionally biased region" description="Gly residues" evidence="1">
    <location>
        <begin position="109"/>
        <end position="131"/>
    </location>
</feature>
<organism evidence="3 4">
    <name type="scientific">Pandoraea communis</name>
    <dbReference type="NCBI Taxonomy" id="2508297"/>
    <lineage>
        <taxon>Bacteria</taxon>
        <taxon>Pseudomonadati</taxon>
        <taxon>Pseudomonadota</taxon>
        <taxon>Betaproteobacteria</taxon>
        <taxon>Burkholderiales</taxon>
        <taxon>Burkholderiaceae</taxon>
        <taxon>Pandoraea</taxon>
    </lineage>
</organism>
<evidence type="ECO:0000256" key="1">
    <source>
        <dbReference type="SAM" id="MobiDB-lite"/>
    </source>
</evidence>
<gene>
    <name evidence="3" type="ORF">PCO31111_03453</name>
</gene>
<accession>A0A5E4WT79</accession>
<dbReference type="Gene3D" id="1.10.720.30">
    <property type="entry name" value="SAP domain"/>
    <property type="match status" value="1"/>
</dbReference>
<dbReference type="AlphaFoldDB" id="A0A5E4WT79"/>
<dbReference type="RefSeq" id="WP_174977261.1">
    <property type="nucleotide sequence ID" value="NZ_CABPSE010000012.1"/>
</dbReference>
<proteinExistence type="predicted"/>